<dbReference type="InterPro" id="IPR013324">
    <property type="entry name" value="RNA_pol_sigma_r3/r4-like"/>
</dbReference>
<evidence type="ECO:0000256" key="1">
    <source>
        <dbReference type="ARBA" id="ARBA00010641"/>
    </source>
</evidence>
<comment type="similarity">
    <text evidence="1">Belongs to the sigma-70 factor family. ECF subfamily.</text>
</comment>
<dbReference type="InterPro" id="IPR013249">
    <property type="entry name" value="RNA_pol_sigma70_r4_t2"/>
</dbReference>
<name>A0ABU1MUJ1_9CAUL</name>
<dbReference type="Pfam" id="PF04542">
    <property type="entry name" value="Sigma70_r2"/>
    <property type="match status" value="1"/>
</dbReference>
<keyword evidence="8" id="KW-1185">Reference proteome</keyword>
<keyword evidence="4" id="KW-0804">Transcription</keyword>
<comment type="caution">
    <text evidence="7">The sequence shown here is derived from an EMBL/GenBank/DDBJ whole genome shotgun (WGS) entry which is preliminary data.</text>
</comment>
<dbReference type="Gene3D" id="1.10.1740.10">
    <property type="match status" value="1"/>
</dbReference>
<dbReference type="SUPFAM" id="SSF88946">
    <property type="entry name" value="Sigma2 domain of RNA polymerase sigma factors"/>
    <property type="match status" value="1"/>
</dbReference>
<dbReference type="RefSeq" id="WP_163228950.1">
    <property type="nucleotide sequence ID" value="NZ_BMLD01000007.1"/>
</dbReference>
<evidence type="ECO:0000313" key="7">
    <source>
        <dbReference type="EMBL" id="MDR6529859.1"/>
    </source>
</evidence>
<dbReference type="Gene3D" id="1.10.10.10">
    <property type="entry name" value="Winged helix-like DNA-binding domain superfamily/Winged helix DNA-binding domain"/>
    <property type="match status" value="1"/>
</dbReference>
<dbReference type="InterPro" id="IPR039425">
    <property type="entry name" value="RNA_pol_sigma-70-like"/>
</dbReference>
<evidence type="ECO:0000259" key="6">
    <source>
        <dbReference type="Pfam" id="PF08281"/>
    </source>
</evidence>
<evidence type="ECO:0000259" key="5">
    <source>
        <dbReference type="Pfam" id="PF04542"/>
    </source>
</evidence>
<evidence type="ECO:0000256" key="2">
    <source>
        <dbReference type="ARBA" id="ARBA00023015"/>
    </source>
</evidence>
<evidence type="ECO:0000256" key="4">
    <source>
        <dbReference type="ARBA" id="ARBA00023163"/>
    </source>
</evidence>
<reference evidence="7 8" key="1">
    <citation type="submission" date="2023-07" db="EMBL/GenBank/DDBJ databases">
        <title>Sorghum-associated microbial communities from plants grown in Nebraska, USA.</title>
        <authorList>
            <person name="Schachtman D."/>
        </authorList>
    </citation>
    <scope>NUCLEOTIDE SEQUENCE [LARGE SCALE GENOMIC DNA]</scope>
    <source>
        <strain evidence="7 8">DS2154</strain>
    </source>
</reference>
<dbReference type="PANTHER" id="PTHR43133">
    <property type="entry name" value="RNA POLYMERASE ECF-TYPE SIGMA FACTO"/>
    <property type="match status" value="1"/>
</dbReference>
<dbReference type="PANTHER" id="PTHR43133:SF63">
    <property type="entry name" value="RNA POLYMERASE SIGMA FACTOR FECI-RELATED"/>
    <property type="match status" value="1"/>
</dbReference>
<dbReference type="NCBIfam" id="TIGR02937">
    <property type="entry name" value="sigma70-ECF"/>
    <property type="match status" value="1"/>
</dbReference>
<keyword evidence="3" id="KW-0731">Sigma factor</keyword>
<protein>
    <submittedName>
        <fullName evidence="7">RNA polymerase sigma-70 factor (ECF subfamily)</fullName>
    </submittedName>
</protein>
<dbReference type="InterPro" id="IPR014284">
    <property type="entry name" value="RNA_pol_sigma-70_dom"/>
</dbReference>
<evidence type="ECO:0000256" key="3">
    <source>
        <dbReference type="ARBA" id="ARBA00023082"/>
    </source>
</evidence>
<feature type="domain" description="RNA polymerase sigma-70 region 2" evidence="5">
    <location>
        <begin position="27"/>
        <end position="82"/>
    </location>
</feature>
<accession>A0ABU1MUJ1</accession>
<dbReference type="InterPro" id="IPR013325">
    <property type="entry name" value="RNA_pol_sigma_r2"/>
</dbReference>
<sequence>MSDASDAAARADAFARQAAAMRSPLGAYFRRRIRNAGEVEDLVQEVFLRLTVRGTPDHADHASAYIFQIAASVLADRHRRRTVRRADEHVPLDPDLRGEQDFDPARIYAGKQALNAAAAALMTMPERTRTIFLLRRIDGLRHQAIAKQLGLSVSAVEKHMVRAIEHLMAHAGGAR</sequence>
<organism evidence="7 8">
    <name type="scientific">Caulobacter rhizosphaerae</name>
    <dbReference type="NCBI Taxonomy" id="2010972"/>
    <lineage>
        <taxon>Bacteria</taxon>
        <taxon>Pseudomonadati</taxon>
        <taxon>Pseudomonadota</taxon>
        <taxon>Alphaproteobacteria</taxon>
        <taxon>Caulobacterales</taxon>
        <taxon>Caulobacteraceae</taxon>
        <taxon>Caulobacter</taxon>
    </lineage>
</organism>
<dbReference type="InterPro" id="IPR007627">
    <property type="entry name" value="RNA_pol_sigma70_r2"/>
</dbReference>
<evidence type="ECO:0000313" key="8">
    <source>
        <dbReference type="Proteomes" id="UP001262754"/>
    </source>
</evidence>
<dbReference type="EMBL" id="JAVDRL010000002">
    <property type="protein sequence ID" value="MDR6529859.1"/>
    <property type="molecule type" value="Genomic_DNA"/>
</dbReference>
<dbReference type="InterPro" id="IPR036388">
    <property type="entry name" value="WH-like_DNA-bd_sf"/>
</dbReference>
<proteinExistence type="inferred from homology"/>
<keyword evidence="2" id="KW-0805">Transcription regulation</keyword>
<gene>
    <name evidence="7" type="ORF">J2800_000583</name>
</gene>
<dbReference type="CDD" id="cd06171">
    <property type="entry name" value="Sigma70_r4"/>
    <property type="match status" value="1"/>
</dbReference>
<feature type="domain" description="RNA polymerase sigma factor 70 region 4 type 2" evidence="6">
    <location>
        <begin position="116"/>
        <end position="167"/>
    </location>
</feature>
<dbReference type="Pfam" id="PF08281">
    <property type="entry name" value="Sigma70_r4_2"/>
    <property type="match status" value="1"/>
</dbReference>
<dbReference type="SUPFAM" id="SSF88659">
    <property type="entry name" value="Sigma3 and sigma4 domains of RNA polymerase sigma factors"/>
    <property type="match status" value="1"/>
</dbReference>
<dbReference type="Proteomes" id="UP001262754">
    <property type="component" value="Unassembled WGS sequence"/>
</dbReference>